<accession>C0NFG3</accession>
<evidence type="ECO:0000313" key="1">
    <source>
        <dbReference type="EMBL" id="EEH09984.1"/>
    </source>
</evidence>
<dbReference type="InParanoid" id="C0NFG3"/>
<name>C0NFG3_AJECG</name>
<dbReference type="HOGENOM" id="CLU_1539574_0_0_1"/>
<protein>
    <submittedName>
        <fullName evidence="1">Uncharacterized protein</fullName>
    </submittedName>
</protein>
<gene>
    <name evidence="1" type="ORF">HCBG_01629</name>
</gene>
<proteinExistence type="predicted"/>
<dbReference type="EMBL" id="GG663364">
    <property type="protein sequence ID" value="EEH09984.1"/>
    <property type="molecule type" value="Genomic_DNA"/>
</dbReference>
<dbReference type="Proteomes" id="UP000001631">
    <property type="component" value="Unassembled WGS sequence"/>
</dbReference>
<evidence type="ECO:0000313" key="2">
    <source>
        <dbReference type="Proteomes" id="UP000001631"/>
    </source>
</evidence>
<reference evidence="1" key="1">
    <citation type="submission" date="2009-02" db="EMBL/GenBank/DDBJ databases">
        <title>The Genome Sequence of Ajellomyces capsulatus strain G186AR.</title>
        <authorList>
            <consortium name="The Broad Institute Genome Sequencing Platform"/>
            <person name="Champion M."/>
            <person name="Cuomo C."/>
            <person name="Ma L.-J."/>
            <person name="Henn M.R."/>
            <person name="Sil A."/>
            <person name="Goldman B."/>
            <person name="Young S.K."/>
            <person name="Kodira C.D."/>
            <person name="Zeng Q."/>
            <person name="Koehrsen M."/>
            <person name="Alvarado L."/>
            <person name="Berlin A."/>
            <person name="Borenstein D."/>
            <person name="Chen Z."/>
            <person name="Engels R."/>
            <person name="Freedman E."/>
            <person name="Gellesch M."/>
            <person name="Goldberg J."/>
            <person name="Griggs A."/>
            <person name="Gujja S."/>
            <person name="Heiman D."/>
            <person name="Hepburn T."/>
            <person name="Howarth C."/>
            <person name="Jen D."/>
            <person name="Larson L."/>
            <person name="Lewis B."/>
            <person name="Mehta T."/>
            <person name="Park D."/>
            <person name="Pearson M."/>
            <person name="Roberts A."/>
            <person name="Saif S."/>
            <person name="Shea T."/>
            <person name="Shenoy N."/>
            <person name="Sisk P."/>
            <person name="Stolte C."/>
            <person name="Sykes S."/>
            <person name="Walk T."/>
            <person name="White J."/>
            <person name="Yandava C."/>
            <person name="Klein B."/>
            <person name="McEwen J.G."/>
            <person name="Puccia R."/>
            <person name="Goldman G.H."/>
            <person name="Felipe M.S."/>
            <person name="Nino-Vega G."/>
            <person name="San-Blas G."/>
            <person name="Taylor J."/>
            <person name="Mendoza L."/>
            <person name="Galagan J."/>
            <person name="Nusbaum C."/>
            <person name="Birren B."/>
        </authorList>
    </citation>
    <scope>NUCLEOTIDE SEQUENCE</scope>
    <source>
        <strain evidence="1">G186AR</strain>
    </source>
</reference>
<dbReference type="STRING" id="447093.C0NFG3"/>
<dbReference type="AlphaFoldDB" id="C0NFG3"/>
<sequence length="174" mass="19421">MFGCTVSDGLRGVRIQPQKQVLGEFAIDNIRTNDWSPAAFDCQVLPAKVKDTITTLEISGYSIQRLYHKNKGCMLTTLLSYIPRAFLIIVIQASLLSNGPFRKSKTLTAEVLLEGFKSPSRFSMLTMNNALSQIMLTSQISSEAEVLNLQLYQAFETASHWKALLLLNEADVFL</sequence>
<dbReference type="GeneID" id="69034645"/>
<keyword evidence="2" id="KW-1185">Reference proteome</keyword>
<dbReference type="RefSeq" id="XP_045290464.1">
    <property type="nucleotide sequence ID" value="XM_045428678.1"/>
</dbReference>
<organism evidence="1 2">
    <name type="scientific">Ajellomyces capsulatus (strain G186AR / H82 / ATCC MYA-2454 / RMSCC 2432)</name>
    <name type="common">Darling's disease fungus</name>
    <name type="synonym">Histoplasma capsulatum</name>
    <dbReference type="NCBI Taxonomy" id="447093"/>
    <lineage>
        <taxon>Eukaryota</taxon>
        <taxon>Fungi</taxon>
        <taxon>Dikarya</taxon>
        <taxon>Ascomycota</taxon>
        <taxon>Pezizomycotina</taxon>
        <taxon>Eurotiomycetes</taxon>
        <taxon>Eurotiomycetidae</taxon>
        <taxon>Onygenales</taxon>
        <taxon>Ajellomycetaceae</taxon>
        <taxon>Histoplasma</taxon>
    </lineage>
</organism>